<dbReference type="GO" id="GO:0005524">
    <property type="term" value="F:ATP binding"/>
    <property type="evidence" value="ECO:0007669"/>
    <property type="project" value="UniProtKB-KW"/>
</dbReference>
<evidence type="ECO:0000259" key="1">
    <source>
        <dbReference type="Pfam" id="PF01902"/>
    </source>
</evidence>
<dbReference type="InterPro" id="IPR014729">
    <property type="entry name" value="Rossmann-like_a/b/a_fold"/>
</dbReference>
<dbReference type="SUPFAM" id="SSF52402">
    <property type="entry name" value="Adenine nucleotide alpha hydrolases-like"/>
    <property type="match status" value="1"/>
</dbReference>
<evidence type="ECO:0000313" key="2">
    <source>
        <dbReference type="EMBL" id="MFC5571329.1"/>
    </source>
</evidence>
<reference evidence="3" key="1">
    <citation type="journal article" date="2019" name="Int. J. Syst. Evol. Microbiol.">
        <title>The Global Catalogue of Microorganisms (GCM) 10K type strain sequencing project: providing services to taxonomists for standard genome sequencing and annotation.</title>
        <authorList>
            <consortium name="The Broad Institute Genomics Platform"/>
            <consortium name="The Broad Institute Genome Sequencing Center for Infectious Disease"/>
            <person name="Wu L."/>
            <person name="Ma J."/>
        </authorList>
    </citation>
    <scope>NUCLEOTIDE SEQUENCE [LARGE SCALE GENOMIC DNA]</scope>
    <source>
        <strain evidence="3">KACC 11407</strain>
    </source>
</reference>
<dbReference type="InterPro" id="IPR002761">
    <property type="entry name" value="Diphthami_syn_dom"/>
</dbReference>
<name>A0ABW0SQQ8_9GAMM</name>
<dbReference type="Proteomes" id="UP001596036">
    <property type="component" value="Unassembled WGS sequence"/>
</dbReference>
<accession>A0ABW0SQQ8</accession>
<dbReference type="Gene3D" id="3.90.1490.10">
    <property type="entry name" value="putative n-type atp pyrophosphatase, domain 2"/>
    <property type="match status" value="1"/>
</dbReference>
<dbReference type="RefSeq" id="WP_386755933.1">
    <property type="nucleotide sequence ID" value="NZ_JBHSNM010000007.1"/>
</dbReference>
<keyword evidence="2" id="KW-0547">Nucleotide-binding</keyword>
<dbReference type="Pfam" id="PF01902">
    <property type="entry name" value="Diphthami_syn_2"/>
    <property type="match status" value="1"/>
</dbReference>
<organism evidence="2 3">
    <name type="scientific">Lysobacter yangpyeongensis</name>
    <dbReference type="NCBI Taxonomy" id="346182"/>
    <lineage>
        <taxon>Bacteria</taxon>
        <taxon>Pseudomonadati</taxon>
        <taxon>Pseudomonadota</taxon>
        <taxon>Gammaproteobacteria</taxon>
        <taxon>Lysobacterales</taxon>
        <taxon>Lysobacteraceae</taxon>
        <taxon>Lysobacter</taxon>
    </lineage>
</organism>
<feature type="domain" description="Diphthamide synthase" evidence="1">
    <location>
        <begin position="8"/>
        <end position="214"/>
    </location>
</feature>
<keyword evidence="3" id="KW-1185">Reference proteome</keyword>
<evidence type="ECO:0000313" key="3">
    <source>
        <dbReference type="Proteomes" id="UP001596036"/>
    </source>
</evidence>
<dbReference type="Gene3D" id="3.40.50.620">
    <property type="entry name" value="HUPs"/>
    <property type="match status" value="1"/>
</dbReference>
<dbReference type="EMBL" id="JBHSNM010000007">
    <property type="protein sequence ID" value="MFC5571329.1"/>
    <property type="molecule type" value="Genomic_DNA"/>
</dbReference>
<gene>
    <name evidence="2" type="ORF">ACFPN1_14790</name>
</gene>
<protein>
    <submittedName>
        <fullName evidence="2">ATP-binding protein</fullName>
    </submittedName>
</protein>
<proteinExistence type="predicted"/>
<sequence length="224" mass="24654">MTPILLSWSGGKDAAWTLHVLRSRPHVTVVGLLTTVTEGYERIAMHGIRRGILLAQAQATGLPLIETRIPQQCDNARYEAAFAAALVQAQERWPGLETIAFGDLFLEDVRAWREALCARLGWRIETPLFGADTKALARDMIAGGLRATLCCVDTTQLDGGFSGREFDASLLAELPEVVDPCGERGEFHTCVHAGPMFSHPLALRQGERVLREDRFAYVDLEPAD</sequence>
<keyword evidence="2" id="KW-0067">ATP-binding</keyword>
<comment type="caution">
    <text evidence="2">The sequence shown here is derived from an EMBL/GenBank/DDBJ whole genome shotgun (WGS) entry which is preliminary data.</text>
</comment>